<evidence type="ECO:0000313" key="4">
    <source>
        <dbReference type="Proteomes" id="UP001071230"/>
    </source>
</evidence>
<keyword evidence="4" id="KW-1185">Reference proteome</keyword>
<proteinExistence type="predicted"/>
<gene>
    <name evidence="2" type="ORF">DEACI_1423</name>
    <name evidence="3" type="ORF">DEACI_3097</name>
</gene>
<dbReference type="RefSeq" id="WP_372503652.1">
    <property type="nucleotide sequence ID" value="NZ_CDGJ01000085.1"/>
</dbReference>
<evidence type="ECO:0000313" key="2">
    <source>
        <dbReference type="EMBL" id="CAA7600770.1"/>
    </source>
</evidence>
<name>A0A8S0X4H0_9FIRM</name>
<dbReference type="EMBL" id="LR746496">
    <property type="protein sequence ID" value="CAA7600770.1"/>
    <property type="molecule type" value="Genomic_DNA"/>
</dbReference>
<accession>A0A8S0X4H0</accession>
<dbReference type="EMBL" id="CDGJ01000085">
    <property type="protein sequence ID" value="CEJ08618.1"/>
    <property type="molecule type" value="Genomic_DNA"/>
</dbReference>
<dbReference type="InterPro" id="IPR017894">
    <property type="entry name" value="HTH_IS21_transposase_type"/>
</dbReference>
<sequence>MTQVDLIRKAFFEEGLNVSELAERFSHDRKTIRKYLETEDWNEPVPVQAVESMRKFPKLEPYMKDIDEWLEEDKRARRKQRHTARRVFDRLRSKYGIRFDCSYRTVAAYVAIRKKELFGQNKGRLPLQHAPGEAQADFGEADFYENGVKYSLSAVRRHGKCLKPLWHLGFRHLWITYRVPTLFVPWEAKYPIFSGVPAI</sequence>
<dbReference type="KEGG" id="aacx:DEACI_1423"/>
<evidence type="ECO:0000313" key="3">
    <source>
        <dbReference type="EMBL" id="CEJ08618.1"/>
    </source>
</evidence>
<dbReference type="Proteomes" id="UP001071230">
    <property type="component" value="Unassembled WGS sequence"/>
</dbReference>
<dbReference type="Proteomes" id="UP000836597">
    <property type="component" value="Chromosome"/>
</dbReference>
<reference evidence="3" key="1">
    <citation type="submission" date="2014-11" db="EMBL/GenBank/DDBJ databases">
        <authorList>
            <person name="Hornung B.V."/>
        </authorList>
    </citation>
    <scope>NUCLEOTIDE SEQUENCE</scope>
    <source>
        <strain evidence="3">INE</strain>
    </source>
</reference>
<dbReference type="AlphaFoldDB" id="A0A8S0X4H0"/>
<dbReference type="PROSITE" id="PS50531">
    <property type="entry name" value="HTH_IS21"/>
    <property type="match status" value="1"/>
</dbReference>
<protein>
    <submittedName>
        <fullName evidence="3">IS21 transposase-type HTH domain profile</fullName>
    </submittedName>
    <submittedName>
        <fullName evidence="2">IS21 transposase-type HTH domain protein</fullName>
    </submittedName>
</protein>
<organism evidence="2">
    <name type="scientific">Acididesulfobacillus acetoxydans</name>
    <dbReference type="NCBI Taxonomy" id="1561005"/>
    <lineage>
        <taxon>Bacteria</taxon>
        <taxon>Bacillati</taxon>
        <taxon>Bacillota</taxon>
        <taxon>Clostridia</taxon>
        <taxon>Eubacteriales</taxon>
        <taxon>Peptococcaceae</taxon>
        <taxon>Acididesulfobacillus</taxon>
    </lineage>
</organism>
<reference evidence="2" key="2">
    <citation type="submission" date="2020-01" db="EMBL/GenBank/DDBJ databases">
        <authorList>
            <person name="Hornung B."/>
        </authorList>
    </citation>
    <scope>NUCLEOTIDE SEQUENCE</scope>
    <source>
        <strain evidence="2">PacBioINE</strain>
    </source>
</reference>
<feature type="domain" description="HTH IS21-type" evidence="1">
    <location>
        <begin position="3"/>
        <end position="70"/>
    </location>
</feature>
<evidence type="ECO:0000259" key="1">
    <source>
        <dbReference type="PROSITE" id="PS50531"/>
    </source>
</evidence>